<dbReference type="KEGG" id="vg:55012909"/>
<dbReference type="RefSeq" id="YP_009821457.1">
    <property type="nucleotide sequence ID" value="NC_048176.1"/>
</dbReference>
<dbReference type="EMBL" id="MK620899">
    <property type="protein sequence ID" value="QBZ72692.1"/>
    <property type="molecule type" value="Genomic_DNA"/>
</dbReference>
<name>A0A4D6E3S2_9CAUD</name>
<evidence type="ECO:0000313" key="2">
    <source>
        <dbReference type="EMBL" id="QBZ72692.1"/>
    </source>
</evidence>
<accession>A0A4D6E3S2</accession>
<organism evidence="2 3">
    <name type="scientific">Gordonia phage GodonK</name>
    <dbReference type="NCBI Taxonomy" id="2562192"/>
    <lineage>
        <taxon>Viruses</taxon>
        <taxon>Duplodnaviria</taxon>
        <taxon>Heunggongvirae</taxon>
        <taxon>Uroviricota</taxon>
        <taxon>Caudoviricetes</taxon>
        <taxon>Godonkavirus</taxon>
        <taxon>Godonkavirus godonK</taxon>
    </lineage>
</organism>
<gene>
    <name evidence="2" type="primary">73</name>
    <name evidence="2" type="ORF">SEA_GODONK_73</name>
</gene>
<feature type="compositionally biased region" description="Basic and acidic residues" evidence="1">
    <location>
        <begin position="265"/>
        <end position="278"/>
    </location>
</feature>
<dbReference type="Proteomes" id="UP000297070">
    <property type="component" value="Segment"/>
</dbReference>
<evidence type="ECO:0000313" key="3">
    <source>
        <dbReference type="Proteomes" id="UP000297070"/>
    </source>
</evidence>
<feature type="compositionally biased region" description="Basic and acidic residues" evidence="1">
    <location>
        <begin position="287"/>
        <end position="305"/>
    </location>
</feature>
<feature type="compositionally biased region" description="Basic and acidic residues" evidence="1">
    <location>
        <begin position="311"/>
        <end position="330"/>
    </location>
</feature>
<reference evidence="2 3" key="1">
    <citation type="submission" date="2019-03" db="EMBL/GenBank/DDBJ databases">
        <authorList>
            <person name="Douthitt C."/>
            <person name="D'Elia T."/>
            <person name="Bockoras C."/>
            <person name="Boss C."/>
            <person name="Clemons M."/>
            <person name="Green W."/>
            <person name="Harel H."/>
            <person name="Larralde J."/>
            <person name="Lopez M."/>
            <person name="Magana D."/>
            <person name="Miguel M."/>
            <person name="Muschweck L."/>
            <person name="Olivos K."/>
            <person name="Racette D."/>
            <person name="Reynolds M."/>
            <person name="Ru Y."/>
            <person name="Santana M."/>
            <person name="Simon R."/>
            <person name="Smotrilla K."/>
            <person name="Sufficool B."/>
            <person name="Tamayo B."/>
            <person name="Tirado E."/>
            <person name="Vajanyi M."/>
            <person name="Weger M."/>
            <person name="Wehr A."/>
            <person name="Whitaker K."/>
            <person name="Garlena R.A."/>
            <person name="Russell D.A."/>
            <person name="Pope W.H."/>
            <person name="Jacobs-Sera D."/>
            <person name="Hatfull G.F."/>
        </authorList>
    </citation>
    <scope>NUCLEOTIDE SEQUENCE [LARGE SCALE GENOMIC DNA]</scope>
</reference>
<feature type="compositionally biased region" description="Basic and acidic residues" evidence="1">
    <location>
        <begin position="245"/>
        <end position="257"/>
    </location>
</feature>
<sequence>MGYKDGTYEQIVDDSTEIVRALVAGAAPMYPPTEWFEDPKLSKTTPITVTADGRVYGHIADWNQDHIGLPERRAPRSQSNYAFFKTGVVKTAEGTEVPVGNLTLAGGHAPLNASAGDAVAHYDDTASAIADVNVGEDAHGIWVSGGLRPNVDEGQIRALRASAPSGDWRPINRSLELVAVCQVNTPGFPIARSLVASGEIMSLVAAGASSIYELQQERVVMESVRRLADRVEELEAVVAGGAKKKFGDNEDPAKDSDGATDDSGDDSRDGEDKTDVNKKSAPNKTPADSEKPEVNEKSSGRKIPEKSAPLKKGEKSSADLRAAFDKKKKK</sequence>
<keyword evidence="3" id="KW-1185">Reference proteome</keyword>
<evidence type="ECO:0000256" key="1">
    <source>
        <dbReference type="SAM" id="MobiDB-lite"/>
    </source>
</evidence>
<dbReference type="GeneID" id="55012909"/>
<proteinExistence type="predicted"/>
<protein>
    <recommendedName>
        <fullName evidence="4">Capsid maturation protease</fullName>
    </recommendedName>
</protein>
<evidence type="ECO:0008006" key="4">
    <source>
        <dbReference type="Google" id="ProtNLM"/>
    </source>
</evidence>
<feature type="region of interest" description="Disordered" evidence="1">
    <location>
        <begin position="243"/>
        <end position="330"/>
    </location>
</feature>